<evidence type="ECO:0008006" key="4">
    <source>
        <dbReference type="Google" id="ProtNLM"/>
    </source>
</evidence>
<reference evidence="2" key="1">
    <citation type="submission" date="2016-01" db="EMBL/GenBank/DDBJ databases">
        <authorList>
            <person name="Peeters C."/>
        </authorList>
    </citation>
    <scope>NUCLEOTIDE SEQUENCE</scope>
    <source>
        <strain evidence="2">LMG 29321</strain>
    </source>
</reference>
<dbReference type="Pfam" id="PF11338">
    <property type="entry name" value="DUF3140"/>
    <property type="match status" value="1"/>
</dbReference>
<gene>
    <name evidence="2" type="ORF">AWB78_03863</name>
</gene>
<dbReference type="PANTHER" id="PTHR40630">
    <property type="entry name" value="POSSIBLE DNA-BINDING PROTEIN"/>
    <property type="match status" value="1"/>
</dbReference>
<evidence type="ECO:0000313" key="3">
    <source>
        <dbReference type="Proteomes" id="UP000071859"/>
    </source>
</evidence>
<dbReference type="AlphaFoldDB" id="A0A158CG64"/>
<dbReference type="Proteomes" id="UP000071859">
    <property type="component" value="Unassembled WGS sequence"/>
</dbReference>
<evidence type="ECO:0000256" key="1">
    <source>
        <dbReference type="SAM" id="MobiDB-lite"/>
    </source>
</evidence>
<dbReference type="OrthoDB" id="513524at2"/>
<feature type="region of interest" description="Disordered" evidence="1">
    <location>
        <begin position="1"/>
        <end position="22"/>
    </location>
</feature>
<dbReference type="EMBL" id="FCOX02000019">
    <property type="protein sequence ID" value="SAK80896.1"/>
    <property type="molecule type" value="Genomic_DNA"/>
</dbReference>
<dbReference type="RefSeq" id="WP_074173473.1">
    <property type="nucleotide sequence ID" value="NZ_FCOX02000019.1"/>
</dbReference>
<protein>
    <recommendedName>
        <fullName evidence="4">DNA-binding protein</fullName>
    </recommendedName>
</protein>
<organism evidence="2 3">
    <name type="scientific">Caballeronia calidae</name>
    <dbReference type="NCBI Taxonomy" id="1777139"/>
    <lineage>
        <taxon>Bacteria</taxon>
        <taxon>Pseudomonadati</taxon>
        <taxon>Pseudomonadota</taxon>
        <taxon>Betaproteobacteria</taxon>
        <taxon>Burkholderiales</taxon>
        <taxon>Burkholderiaceae</taxon>
        <taxon>Caballeronia</taxon>
    </lineage>
</organism>
<name>A0A158CG64_9BURK</name>
<keyword evidence="3" id="KW-1185">Reference proteome</keyword>
<comment type="caution">
    <text evidence="2">The sequence shown here is derived from an EMBL/GenBank/DDBJ whole genome shotgun (WGS) entry which is preliminary data.</text>
</comment>
<dbReference type="InterPro" id="IPR021487">
    <property type="entry name" value="DUF3140"/>
</dbReference>
<dbReference type="PANTHER" id="PTHR40630:SF1">
    <property type="entry name" value="DNA-BINDING PROTEIN"/>
    <property type="match status" value="1"/>
</dbReference>
<evidence type="ECO:0000313" key="2">
    <source>
        <dbReference type="EMBL" id="SAK80896.1"/>
    </source>
</evidence>
<accession>A0A158CG64</accession>
<proteinExistence type="predicted"/>
<sequence>MTAPHHSSAHAAKHGQSTDDDHAATYDAFKDLVNMTPAQLEKWLATDESREVGQKHGGGESVGHKSGRHIIDILGKKKADLTDGDYAHMRKVIGYIKRHLAQRPHEIEHSHWRYSLMNWGHDPLK</sequence>